<evidence type="ECO:0000313" key="14">
    <source>
        <dbReference type="EMBL" id="OYD06576.1"/>
    </source>
</evidence>
<keyword evidence="8" id="KW-0862">Zinc</keyword>
<dbReference type="CDD" id="cd06160">
    <property type="entry name" value="S2P-M50_like_2"/>
    <property type="match status" value="1"/>
</dbReference>
<sequence>MEGSFDKQKKRGSWGWLGGLGALVISGLKYIPSLLKLGKAGGTLWSMLLMVGGYALIFPWSFSIGLVVMIFIHEMGHIWAAKRKGLPVSAPAFIPFLGALITMKRQPRDAVTEAYIAYGGPLVGSLGALACYGLAVVSEYEVLYAVALIGFILNLFNLLPIHPLDGGRIVTAISRWFWAVGLVAGLVLILYTFNPILILVWLLFAFQLWDSFVSRKESRERSFRVDADVDPERFRWAGIMLPSEGHFRKLPFLQYCSLEGKEHCCDIFYPGIGRIHRVTGYTGLFRNFQLSQTEVFTRQDGTPRVRMRLEAQYEPGTDEAMLRKDEAYYRVSAKTRLAFGAAYLGLAVFLIYMLVILGRFSLNGSMVVS</sequence>
<dbReference type="GO" id="GO:0046872">
    <property type="term" value="F:metal ion binding"/>
    <property type="evidence" value="ECO:0007669"/>
    <property type="project" value="UniProtKB-KW"/>
</dbReference>
<evidence type="ECO:0000256" key="4">
    <source>
        <dbReference type="ARBA" id="ARBA00022670"/>
    </source>
</evidence>
<comment type="similarity">
    <text evidence="3">Belongs to the peptidase M50B family.</text>
</comment>
<evidence type="ECO:0000256" key="6">
    <source>
        <dbReference type="ARBA" id="ARBA00022723"/>
    </source>
</evidence>
<feature type="transmembrane region" description="Helical" evidence="12">
    <location>
        <begin position="142"/>
        <end position="164"/>
    </location>
</feature>
<protein>
    <recommendedName>
        <fullName evidence="13">Peptidase M50 domain-containing protein</fullName>
    </recommendedName>
</protein>
<evidence type="ECO:0000256" key="10">
    <source>
        <dbReference type="ARBA" id="ARBA00023049"/>
    </source>
</evidence>
<feature type="transmembrane region" description="Helical" evidence="12">
    <location>
        <begin position="51"/>
        <end position="73"/>
    </location>
</feature>
<keyword evidence="6" id="KW-0479">Metal-binding</keyword>
<keyword evidence="4" id="KW-0645">Protease</keyword>
<keyword evidence="15" id="KW-1185">Reference proteome</keyword>
<evidence type="ECO:0000256" key="3">
    <source>
        <dbReference type="ARBA" id="ARBA00007931"/>
    </source>
</evidence>
<dbReference type="GO" id="GO:0008237">
    <property type="term" value="F:metallopeptidase activity"/>
    <property type="evidence" value="ECO:0007669"/>
    <property type="project" value="UniProtKB-KW"/>
</dbReference>
<feature type="transmembrane region" description="Helical" evidence="12">
    <location>
        <begin position="12"/>
        <end position="31"/>
    </location>
</feature>
<evidence type="ECO:0000256" key="5">
    <source>
        <dbReference type="ARBA" id="ARBA00022692"/>
    </source>
</evidence>
<dbReference type="Pfam" id="PF02163">
    <property type="entry name" value="Peptidase_M50"/>
    <property type="match status" value="2"/>
</dbReference>
<feature type="transmembrane region" description="Helical" evidence="12">
    <location>
        <begin position="115"/>
        <end position="135"/>
    </location>
</feature>
<gene>
    <name evidence="14" type="ORF">CHM34_15905</name>
</gene>
<evidence type="ECO:0000259" key="13">
    <source>
        <dbReference type="Pfam" id="PF02163"/>
    </source>
</evidence>
<evidence type="ECO:0000256" key="8">
    <source>
        <dbReference type="ARBA" id="ARBA00022833"/>
    </source>
</evidence>
<name>A0A235B2P2_9BACL</name>
<dbReference type="PANTHER" id="PTHR39188:SF3">
    <property type="entry name" value="STAGE IV SPORULATION PROTEIN FB"/>
    <property type="match status" value="1"/>
</dbReference>
<comment type="caution">
    <text evidence="14">The sequence shown here is derived from an EMBL/GenBank/DDBJ whole genome shotgun (WGS) entry which is preliminary data.</text>
</comment>
<comment type="subcellular location">
    <subcellularLocation>
        <location evidence="2">Membrane</location>
        <topology evidence="2">Multi-pass membrane protein</topology>
    </subcellularLocation>
</comment>
<proteinExistence type="inferred from homology"/>
<keyword evidence="7" id="KW-0378">Hydrolase</keyword>
<dbReference type="PANTHER" id="PTHR39188">
    <property type="entry name" value="MEMBRANE-ASSOCIATED ZINC METALLOPROTEASE M50B"/>
    <property type="match status" value="1"/>
</dbReference>
<evidence type="ECO:0000256" key="1">
    <source>
        <dbReference type="ARBA" id="ARBA00001947"/>
    </source>
</evidence>
<feature type="domain" description="Peptidase M50" evidence="13">
    <location>
        <begin position="62"/>
        <end position="137"/>
    </location>
</feature>
<dbReference type="OrthoDB" id="9781963at2"/>
<evidence type="ECO:0000256" key="11">
    <source>
        <dbReference type="ARBA" id="ARBA00023136"/>
    </source>
</evidence>
<feature type="transmembrane region" description="Helical" evidence="12">
    <location>
        <begin position="176"/>
        <end position="209"/>
    </location>
</feature>
<dbReference type="Proteomes" id="UP000215459">
    <property type="component" value="Unassembled WGS sequence"/>
</dbReference>
<evidence type="ECO:0000256" key="12">
    <source>
        <dbReference type="SAM" id="Phobius"/>
    </source>
</evidence>
<dbReference type="RefSeq" id="WP_094265590.1">
    <property type="nucleotide sequence ID" value="NZ_NOWF01000011.1"/>
</dbReference>
<keyword evidence="11 12" id="KW-0472">Membrane</keyword>
<feature type="transmembrane region" description="Helical" evidence="12">
    <location>
        <begin position="85"/>
        <end position="103"/>
    </location>
</feature>
<dbReference type="AlphaFoldDB" id="A0A235B2P2"/>
<accession>A0A235B2P2</accession>
<feature type="transmembrane region" description="Helical" evidence="12">
    <location>
        <begin position="337"/>
        <end position="360"/>
    </location>
</feature>
<comment type="cofactor">
    <cofactor evidence="1">
        <name>Zn(2+)</name>
        <dbReference type="ChEBI" id="CHEBI:29105"/>
    </cofactor>
</comment>
<dbReference type="InterPro" id="IPR008915">
    <property type="entry name" value="Peptidase_M50"/>
</dbReference>
<feature type="domain" description="Peptidase M50" evidence="13">
    <location>
        <begin position="141"/>
        <end position="175"/>
    </location>
</feature>
<reference evidence="14 15" key="1">
    <citation type="submission" date="2017-07" db="EMBL/GenBank/DDBJ databases">
        <title>The genome sequence of Paludifilum halophilum highlights mechanisms for microbial adaptation to high salt environemnts.</title>
        <authorList>
            <person name="Belbahri L."/>
        </authorList>
    </citation>
    <scope>NUCLEOTIDE SEQUENCE [LARGE SCALE GENOMIC DNA]</scope>
    <source>
        <strain evidence="14 15">DSM 102817</strain>
    </source>
</reference>
<dbReference type="GO" id="GO:0016020">
    <property type="term" value="C:membrane"/>
    <property type="evidence" value="ECO:0007669"/>
    <property type="project" value="UniProtKB-SubCell"/>
</dbReference>
<evidence type="ECO:0000256" key="9">
    <source>
        <dbReference type="ARBA" id="ARBA00022989"/>
    </source>
</evidence>
<keyword evidence="5 12" id="KW-0812">Transmembrane</keyword>
<evidence type="ECO:0000313" key="15">
    <source>
        <dbReference type="Proteomes" id="UP000215459"/>
    </source>
</evidence>
<evidence type="ECO:0000256" key="2">
    <source>
        <dbReference type="ARBA" id="ARBA00004141"/>
    </source>
</evidence>
<dbReference type="EMBL" id="NOWF01000011">
    <property type="protein sequence ID" value="OYD06576.1"/>
    <property type="molecule type" value="Genomic_DNA"/>
</dbReference>
<keyword evidence="10" id="KW-0482">Metalloprotease</keyword>
<evidence type="ECO:0000256" key="7">
    <source>
        <dbReference type="ARBA" id="ARBA00022801"/>
    </source>
</evidence>
<dbReference type="GO" id="GO:0006508">
    <property type="term" value="P:proteolysis"/>
    <property type="evidence" value="ECO:0007669"/>
    <property type="project" value="UniProtKB-KW"/>
</dbReference>
<organism evidence="14 15">
    <name type="scientific">Paludifilum halophilum</name>
    <dbReference type="NCBI Taxonomy" id="1642702"/>
    <lineage>
        <taxon>Bacteria</taxon>
        <taxon>Bacillati</taxon>
        <taxon>Bacillota</taxon>
        <taxon>Bacilli</taxon>
        <taxon>Bacillales</taxon>
        <taxon>Thermoactinomycetaceae</taxon>
        <taxon>Paludifilum</taxon>
    </lineage>
</organism>
<keyword evidence="9 12" id="KW-1133">Transmembrane helix</keyword>